<dbReference type="Pfam" id="PF19774">
    <property type="entry name" value="DUF6260"/>
    <property type="match status" value="1"/>
</dbReference>
<organism evidence="1">
    <name type="scientific">marine sediment metagenome</name>
    <dbReference type="NCBI Taxonomy" id="412755"/>
    <lineage>
        <taxon>unclassified sequences</taxon>
        <taxon>metagenomes</taxon>
        <taxon>ecological metagenomes</taxon>
    </lineage>
</organism>
<gene>
    <name evidence="1" type="ORF">LCGC14_1005970</name>
</gene>
<proteinExistence type="predicted"/>
<dbReference type="InterPro" id="IPR046227">
    <property type="entry name" value="DUF6260"/>
</dbReference>
<protein>
    <submittedName>
        <fullName evidence="1">Uncharacterized protein</fullName>
    </submittedName>
</protein>
<evidence type="ECO:0000313" key="1">
    <source>
        <dbReference type="EMBL" id="KKN13475.1"/>
    </source>
</evidence>
<dbReference type="Gene3D" id="3.30.2400.30">
    <property type="match status" value="1"/>
</dbReference>
<name>A0A0F9N1S0_9ZZZZ</name>
<sequence length="332" mass="36997">MPEEIVLNAQITSAKDLMAQSSTASILLANGMNAEALRTNAALRKDEWESFDEALIEEVTQRMVGVDDLMSRGLVHNIPNGMGSTTIEWETVDETREAEVNMDGIARAQSDRLDFQTYSLPLPIIHRDFYINSRVLAASRTRGESLDTTNMRIAARKVSEKVEQILFNGISYEFAGGNIYGYTTHPQRNTVSLGTSWTASGVDGDDILEQVLSMINAAHGDRMFGPYIMYVPTAYWVKLLEDFKTNSDKSIMTRIMEIPTLTDIKVADFLTADNVLLIQMTQDVVDMVVGMQPSTVQWDTQGGFLLNFKVLTIMIPRIKRTDAGRSGIVHLS</sequence>
<dbReference type="AlphaFoldDB" id="A0A0F9N1S0"/>
<comment type="caution">
    <text evidence="1">The sequence shown here is derived from an EMBL/GenBank/DDBJ whole genome shotgun (WGS) entry which is preliminary data.</text>
</comment>
<dbReference type="EMBL" id="LAZR01003918">
    <property type="protein sequence ID" value="KKN13475.1"/>
    <property type="molecule type" value="Genomic_DNA"/>
</dbReference>
<reference evidence="1" key="1">
    <citation type="journal article" date="2015" name="Nature">
        <title>Complex archaea that bridge the gap between prokaryotes and eukaryotes.</title>
        <authorList>
            <person name="Spang A."/>
            <person name="Saw J.H."/>
            <person name="Jorgensen S.L."/>
            <person name="Zaremba-Niedzwiedzka K."/>
            <person name="Martijn J."/>
            <person name="Lind A.E."/>
            <person name="van Eijk R."/>
            <person name="Schleper C."/>
            <person name="Guy L."/>
            <person name="Ettema T.J."/>
        </authorList>
    </citation>
    <scope>NUCLEOTIDE SEQUENCE</scope>
</reference>
<accession>A0A0F9N1S0</accession>